<evidence type="ECO:0000256" key="1">
    <source>
        <dbReference type="SAM" id="MobiDB-lite"/>
    </source>
</evidence>
<accession>A0ABT9N0U5</accession>
<organism evidence="3 4">
    <name type="scientific">Catenuloplanes nepalensis</name>
    <dbReference type="NCBI Taxonomy" id="587533"/>
    <lineage>
        <taxon>Bacteria</taxon>
        <taxon>Bacillati</taxon>
        <taxon>Actinomycetota</taxon>
        <taxon>Actinomycetes</taxon>
        <taxon>Micromonosporales</taxon>
        <taxon>Micromonosporaceae</taxon>
        <taxon>Catenuloplanes</taxon>
    </lineage>
</organism>
<dbReference type="Proteomes" id="UP001240984">
    <property type="component" value="Unassembled WGS sequence"/>
</dbReference>
<reference evidence="3 4" key="1">
    <citation type="submission" date="2023-07" db="EMBL/GenBank/DDBJ databases">
        <title>Sequencing the genomes of 1000 actinobacteria strains.</title>
        <authorList>
            <person name="Klenk H.-P."/>
        </authorList>
    </citation>
    <scope>NUCLEOTIDE SEQUENCE [LARGE SCALE GENOMIC DNA]</scope>
    <source>
        <strain evidence="3 4">DSM 44710</strain>
    </source>
</reference>
<evidence type="ECO:0000313" key="3">
    <source>
        <dbReference type="EMBL" id="MDP9797308.1"/>
    </source>
</evidence>
<dbReference type="RefSeq" id="WP_306834542.1">
    <property type="nucleotide sequence ID" value="NZ_JAUSRA010000001.1"/>
</dbReference>
<gene>
    <name evidence="3" type="ORF">J2S43_005820</name>
</gene>
<dbReference type="EMBL" id="JAUSRA010000001">
    <property type="protein sequence ID" value="MDP9797308.1"/>
    <property type="molecule type" value="Genomic_DNA"/>
</dbReference>
<sequence>MKRSVALTLVALAAGGAVSLSAAGAAQAAPSFEATKSVAAAHQDRDRDRDRDRHDGWGWDRDRHDGWGDGWNHKRANWQYAGSYRSKRACERVAWLGERSDHWDDSKCVGGGWGVKLFVKKHRWS</sequence>
<feature type="signal peptide" evidence="2">
    <location>
        <begin position="1"/>
        <end position="28"/>
    </location>
</feature>
<feature type="compositionally biased region" description="Basic and acidic residues" evidence="1">
    <location>
        <begin position="42"/>
        <end position="59"/>
    </location>
</feature>
<protein>
    <recommendedName>
        <fullName evidence="5">Secreted protein</fullName>
    </recommendedName>
</protein>
<evidence type="ECO:0000256" key="2">
    <source>
        <dbReference type="SAM" id="SignalP"/>
    </source>
</evidence>
<keyword evidence="2" id="KW-0732">Signal</keyword>
<feature type="chain" id="PRO_5047099906" description="Secreted protein" evidence="2">
    <location>
        <begin position="29"/>
        <end position="125"/>
    </location>
</feature>
<evidence type="ECO:0008006" key="5">
    <source>
        <dbReference type="Google" id="ProtNLM"/>
    </source>
</evidence>
<evidence type="ECO:0000313" key="4">
    <source>
        <dbReference type="Proteomes" id="UP001240984"/>
    </source>
</evidence>
<comment type="caution">
    <text evidence="3">The sequence shown here is derived from an EMBL/GenBank/DDBJ whole genome shotgun (WGS) entry which is preliminary data.</text>
</comment>
<name>A0ABT9N0U5_9ACTN</name>
<feature type="region of interest" description="Disordered" evidence="1">
    <location>
        <begin position="31"/>
        <end position="59"/>
    </location>
</feature>
<keyword evidence="4" id="KW-1185">Reference proteome</keyword>
<proteinExistence type="predicted"/>